<name>A0AA84ZQT6_9TREM</name>
<evidence type="ECO:0000313" key="3">
    <source>
        <dbReference type="WBParaSite" id="SMRG1_40580.1"/>
    </source>
</evidence>
<accession>A0AA84ZQT6</accession>
<protein>
    <submittedName>
        <fullName evidence="3">Uncharacterized protein</fullName>
    </submittedName>
</protein>
<dbReference type="WBParaSite" id="SMRG1_40580.1">
    <property type="protein sequence ID" value="SMRG1_40580.1"/>
    <property type="gene ID" value="SMRG1_40580"/>
</dbReference>
<evidence type="ECO:0000313" key="2">
    <source>
        <dbReference type="Proteomes" id="UP000050790"/>
    </source>
</evidence>
<dbReference type="Proteomes" id="UP000050790">
    <property type="component" value="Unassembled WGS sequence"/>
</dbReference>
<proteinExistence type="predicted"/>
<evidence type="ECO:0000256" key="1">
    <source>
        <dbReference type="SAM" id="MobiDB-lite"/>
    </source>
</evidence>
<feature type="compositionally biased region" description="Acidic residues" evidence="1">
    <location>
        <begin position="7"/>
        <end position="20"/>
    </location>
</feature>
<feature type="compositionally biased region" description="Basic and acidic residues" evidence="1">
    <location>
        <begin position="21"/>
        <end position="43"/>
    </location>
</feature>
<reference evidence="3" key="1">
    <citation type="submission" date="2023-11" db="UniProtKB">
        <authorList>
            <consortium name="WormBaseParasite"/>
        </authorList>
    </citation>
    <scope>IDENTIFICATION</scope>
</reference>
<feature type="compositionally biased region" description="Basic residues" evidence="1">
    <location>
        <begin position="44"/>
        <end position="68"/>
    </location>
</feature>
<feature type="region of interest" description="Disordered" evidence="1">
    <location>
        <begin position="1"/>
        <end position="86"/>
    </location>
</feature>
<dbReference type="AlphaFoldDB" id="A0AA84ZQT6"/>
<organism evidence="2 3">
    <name type="scientific">Schistosoma margrebowiei</name>
    <dbReference type="NCBI Taxonomy" id="48269"/>
    <lineage>
        <taxon>Eukaryota</taxon>
        <taxon>Metazoa</taxon>
        <taxon>Spiralia</taxon>
        <taxon>Lophotrochozoa</taxon>
        <taxon>Platyhelminthes</taxon>
        <taxon>Trematoda</taxon>
        <taxon>Digenea</taxon>
        <taxon>Strigeidida</taxon>
        <taxon>Schistosomatoidea</taxon>
        <taxon>Schistosomatidae</taxon>
        <taxon>Schistosoma</taxon>
    </lineage>
</organism>
<sequence>MDNGDINLEEGELDVDLSDEEGCKFKNENDLKKEEKLDKETEVKKHKKKEKKAKKEKKHKKKKKKHRHDNKEKCSLNNGDVVQPPVNEAKVEDLGSPKKEIDDAPYVPKRVPISLEELILKRKAEEAELIKPKFISKEERIQQAIQRRQAEVQAQREKQMEAFKKQTEYLEGAKGYTLIYS</sequence>